<evidence type="ECO:0000256" key="1">
    <source>
        <dbReference type="ARBA" id="ARBA00022450"/>
    </source>
</evidence>
<reference evidence="3" key="2">
    <citation type="submission" date="2023-05" db="EMBL/GenBank/DDBJ databases">
        <authorList>
            <consortium name="Lawrence Berkeley National Laboratory"/>
            <person name="Steindorff A."/>
            <person name="Hensen N."/>
            <person name="Bonometti L."/>
            <person name="Westerberg I."/>
            <person name="Brannstrom I.O."/>
            <person name="Guillou S."/>
            <person name="Cros-Aarteil S."/>
            <person name="Calhoun S."/>
            <person name="Haridas S."/>
            <person name="Kuo A."/>
            <person name="Mondo S."/>
            <person name="Pangilinan J."/>
            <person name="Riley R."/>
            <person name="Labutti K."/>
            <person name="Andreopoulos B."/>
            <person name="Lipzen A."/>
            <person name="Chen C."/>
            <person name="Yanf M."/>
            <person name="Daum C."/>
            <person name="Ng V."/>
            <person name="Clum A."/>
            <person name="Ohm R."/>
            <person name="Martin F."/>
            <person name="Silar P."/>
            <person name="Natvig D."/>
            <person name="Lalanne C."/>
            <person name="Gautier V."/>
            <person name="Ament-Velasquez S.L."/>
            <person name="Kruys A."/>
            <person name="Hutchinson M.I."/>
            <person name="Powell A.J."/>
            <person name="Barry K."/>
            <person name="Miller A.N."/>
            <person name="Grigoriev I.V."/>
            <person name="Debuchy R."/>
            <person name="Gladieux P."/>
            <person name="Thoren M.H."/>
            <person name="Johannesson H."/>
        </authorList>
    </citation>
    <scope>NUCLEOTIDE SEQUENCE</scope>
    <source>
        <strain evidence="3">CBS 103.79</strain>
    </source>
</reference>
<name>A0AAN6MD03_9PEZI</name>
<reference evidence="3" key="1">
    <citation type="journal article" date="2023" name="Mol. Phylogenet. Evol.">
        <title>Genome-scale phylogeny and comparative genomics of the fungal order Sordariales.</title>
        <authorList>
            <person name="Hensen N."/>
            <person name="Bonometti L."/>
            <person name="Westerberg I."/>
            <person name="Brannstrom I.O."/>
            <person name="Guillou S."/>
            <person name="Cros-Aarteil S."/>
            <person name="Calhoun S."/>
            <person name="Haridas S."/>
            <person name="Kuo A."/>
            <person name="Mondo S."/>
            <person name="Pangilinan J."/>
            <person name="Riley R."/>
            <person name="LaButti K."/>
            <person name="Andreopoulos B."/>
            <person name="Lipzen A."/>
            <person name="Chen C."/>
            <person name="Yan M."/>
            <person name="Daum C."/>
            <person name="Ng V."/>
            <person name="Clum A."/>
            <person name="Steindorff A."/>
            <person name="Ohm R.A."/>
            <person name="Martin F."/>
            <person name="Silar P."/>
            <person name="Natvig D.O."/>
            <person name="Lalanne C."/>
            <person name="Gautier V."/>
            <person name="Ament-Velasquez S.L."/>
            <person name="Kruys A."/>
            <person name="Hutchinson M.I."/>
            <person name="Powell A.J."/>
            <person name="Barry K."/>
            <person name="Miller A.N."/>
            <person name="Grigoriev I.V."/>
            <person name="Debuchy R."/>
            <person name="Gladieux P."/>
            <person name="Hiltunen Thoren M."/>
            <person name="Johannesson H."/>
        </authorList>
    </citation>
    <scope>NUCLEOTIDE SEQUENCE</scope>
    <source>
        <strain evidence="3">CBS 103.79</strain>
    </source>
</reference>
<keyword evidence="4" id="KW-1185">Reference proteome</keyword>
<dbReference type="PANTHER" id="PTHR45527">
    <property type="entry name" value="NONRIBOSOMAL PEPTIDE SYNTHETASE"/>
    <property type="match status" value="1"/>
</dbReference>
<protein>
    <submittedName>
        <fullName evidence="3">Uncharacterized protein</fullName>
    </submittedName>
</protein>
<proteinExistence type="predicted"/>
<organism evidence="3 4">
    <name type="scientific">Staphylotrichum tortipilum</name>
    <dbReference type="NCBI Taxonomy" id="2831512"/>
    <lineage>
        <taxon>Eukaryota</taxon>
        <taxon>Fungi</taxon>
        <taxon>Dikarya</taxon>
        <taxon>Ascomycota</taxon>
        <taxon>Pezizomycotina</taxon>
        <taxon>Sordariomycetes</taxon>
        <taxon>Sordariomycetidae</taxon>
        <taxon>Sordariales</taxon>
        <taxon>Chaetomiaceae</taxon>
        <taxon>Staphylotrichum</taxon>
    </lineage>
</organism>
<dbReference type="Proteomes" id="UP001303889">
    <property type="component" value="Unassembled WGS sequence"/>
</dbReference>
<comment type="caution">
    <text evidence="3">The sequence shown here is derived from an EMBL/GenBank/DDBJ whole genome shotgun (WGS) entry which is preliminary data.</text>
</comment>
<dbReference type="AlphaFoldDB" id="A0AAN6MD03"/>
<evidence type="ECO:0000256" key="2">
    <source>
        <dbReference type="ARBA" id="ARBA00022553"/>
    </source>
</evidence>
<keyword evidence="1" id="KW-0596">Phosphopantetheine</keyword>
<dbReference type="Gene3D" id="3.40.50.12780">
    <property type="entry name" value="N-terminal domain of ligase-like"/>
    <property type="match status" value="1"/>
</dbReference>
<keyword evidence="2" id="KW-0597">Phosphoprotein</keyword>
<evidence type="ECO:0000313" key="3">
    <source>
        <dbReference type="EMBL" id="KAK3898702.1"/>
    </source>
</evidence>
<dbReference type="PANTHER" id="PTHR45527:SF1">
    <property type="entry name" value="FATTY ACID SYNTHASE"/>
    <property type="match status" value="1"/>
</dbReference>
<evidence type="ECO:0000313" key="4">
    <source>
        <dbReference type="Proteomes" id="UP001303889"/>
    </source>
</evidence>
<accession>A0AAN6MD03</accession>
<dbReference type="SUPFAM" id="SSF56801">
    <property type="entry name" value="Acetyl-CoA synthetase-like"/>
    <property type="match status" value="1"/>
</dbReference>
<dbReference type="GO" id="GO:0043041">
    <property type="term" value="P:amino acid activation for nonribosomal peptide biosynthetic process"/>
    <property type="evidence" value="ECO:0007669"/>
    <property type="project" value="TreeGrafter"/>
</dbReference>
<dbReference type="GO" id="GO:0005737">
    <property type="term" value="C:cytoplasm"/>
    <property type="evidence" value="ECO:0007669"/>
    <property type="project" value="TreeGrafter"/>
</dbReference>
<dbReference type="EMBL" id="MU855894">
    <property type="protein sequence ID" value="KAK3898702.1"/>
    <property type="molecule type" value="Genomic_DNA"/>
</dbReference>
<dbReference type="GO" id="GO:0044550">
    <property type="term" value="P:secondary metabolite biosynthetic process"/>
    <property type="evidence" value="ECO:0007669"/>
    <property type="project" value="TreeGrafter"/>
</dbReference>
<dbReference type="InterPro" id="IPR042099">
    <property type="entry name" value="ANL_N_sf"/>
</dbReference>
<sequence length="192" mass="20576">MNLDVPLERAKFILDVSAKIVITTSDLASKLPQGSQSVLIIDVKGSDEVPAAQPVPPDLAYGVGVSHDVVTQSLLSHDRHIPRCTPPAMLNDLPSVVRKMVVDACELTPSVAGSLLRKRDNAAIHCTLQPVFFGDSAVRNIGIPLDTASAFILNIPEADDGTPEFRVLAWEEIGELAVGGYQLADGYLNRPE</sequence>
<dbReference type="GO" id="GO:0031177">
    <property type="term" value="F:phosphopantetheine binding"/>
    <property type="evidence" value="ECO:0007669"/>
    <property type="project" value="TreeGrafter"/>
</dbReference>
<gene>
    <name evidence="3" type="ORF">C8A05DRAFT_47050</name>
</gene>